<reference evidence="1" key="1">
    <citation type="submission" date="2020-04" db="EMBL/GenBank/DDBJ databases">
        <authorList>
            <person name="Chiriac C."/>
            <person name="Salcher M."/>
            <person name="Ghai R."/>
            <person name="Kavagutti S V."/>
        </authorList>
    </citation>
    <scope>NUCLEOTIDE SEQUENCE</scope>
</reference>
<dbReference type="EMBL" id="LR796475">
    <property type="protein sequence ID" value="CAB4147744.1"/>
    <property type="molecule type" value="Genomic_DNA"/>
</dbReference>
<dbReference type="Gene3D" id="2.40.10.270">
    <property type="entry name" value="Bacteriophage SPP1 head-tail adaptor protein"/>
    <property type="match status" value="1"/>
</dbReference>
<dbReference type="Pfam" id="PF05521">
    <property type="entry name" value="Phage_HCP"/>
    <property type="match status" value="1"/>
</dbReference>
<gene>
    <name evidence="1" type="ORF">UFOVP505_46</name>
</gene>
<organism evidence="1">
    <name type="scientific">uncultured Caudovirales phage</name>
    <dbReference type="NCBI Taxonomy" id="2100421"/>
    <lineage>
        <taxon>Viruses</taxon>
        <taxon>Duplodnaviria</taxon>
        <taxon>Heunggongvirae</taxon>
        <taxon>Uroviricota</taxon>
        <taxon>Caudoviricetes</taxon>
        <taxon>Peduoviridae</taxon>
        <taxon>Maltschvirus</taxon>
        <taxon>Maltschvirus maltsch</taxon>
    </lineage>
</organism>
<accession>A0A6J5MLR9</accession>
<dbReference type="InterPro" id="IPR038666">
    <property type="entry name" value="SSP1_head-tail_sf"/>
</dbReference>
<sequence length="123" mass="12947">MLSATQIADMRTTAALALPDTATISRVTRASDSAGGWTETWATAASGVACRIMPRYQISGNEGPAAGSQQAVAQWALTMPVGTDLRAGDRVVVASRTFEVYALLSAGAEWRFSVRADVREVVA</sequence>
<name>A0A6J5MLR9_9CAUD</name>
<dbReference type="InterPro" id="IPR008767">
    <property type="entry name" value="Phage_SPP1_head-tail_adaptor"/>
</dbReference>
<protein>
    <submittedName>
        <fullName evidence="1">Bacteriophage SPP1, head-tail adaptor</fullName>
    </submittedName>
</protein>
<proteinExistence type="predicted"/>
<evidence type="ECO:0000313" key="1">
    <source>
        <dbReference type="EMBL" id="CAB4147744.1"/>
    </source>
</evidence>